<evidence type="ECO:0000313" key="6">
    <source>
        <dbReference type="Proteomes" id="UP000648984"/>
    </source>
</evidence>
<dbReference type="InterPro" id="IPR050361">
    <property type="entry name" value="MPP/UQCRC_Complex"/>
</dbReference>
<organism evidence="5 6">
    <name type="scientific">Aromatoleum diolicum</name>
    <dbReference type="NCBI Taxonomy" id="75796"/>
    <lineage>
        <taxon>Bacteria</taxon>
        <taxon>Pseudomonadati</taxon>
        <taxon>Pseudomonadota</taxon>
        <taxon>Betaproteobacteria</taxon>
        <taxon>Rhodocyclales</taxon>
        <taxon>Rhodocyclaceae</taxon>
        <taxon>Aromatoleum</taxon>
    </lineage>
</organism>
<protein>
    <submittedName>
        <fullName evidence="5">Insulinase family protein</fullName>
    </submittedName>
</protein>
<dbReference type="PANTHER" id="PTHR11851">
    <property type="entry name" value="METALLOPROTEASE"/>
    <property type="match status" value="1"/>
</dbReference>
<dbReference type="EMBL" id="WTVQ01000003">
    <property type="protein sequence ID" value="NMG73609.1"/>
    <property type="molecule type" value="Genomic_DNA"/>
</dbReference>
<dbReference type="PANTHER" id="PTHR11851:SF224">
    <property type="entry name" value="PROCESSING PROTEASE"/>
    <property type="match status" value="1"/>
</dbReference>
<accession>A0ABX1Q5H6</accession>
<reference evidence="5 6" key="1">
    <citation type="submission" date="2019-12" db="EMBL/GenBank/DDBJ databases">
        <title>Comparative genomics gives insights into the taxonomy of the Azoarcus-Aromatoleum group and reveals separate origins of nif in the plant-associated Azoarcus and non-plant-associated Aromatoleum sub-groups.</title>
        <authorList>
            <person name="Lafos M."/>
            <person name="Maluk M."/>
            <person name="Batista M."/>
            <person name="Junghare M."/>
            <person name="Carmona M."/>
            <person name="Faoro H."/>
            <person name="Cruz L.M."/>
            <person name="Battistoni F."/>
            <person name="De Souza E."/>
            <person name="Pedrosa F."/>
            <person name="Chen W.-M."/>
            <person name="Poole P.S."/>
            <person name="Dixon R.A."/>
            <person name="James E.K."/>
        </authorList>
    </citation>
    <scope>NUCLEOTIDE SEQUENCE [LARGE SCALE GENOMIC DNA]</scope>
    <source>
        <strain evidence="5 6">22Lin</strain>
    </source>
</reference>
<feature type="compositionally biased region" description="Low complexity" evidence="1">
    <location>
        <begin position="457"/>
        <end position="470"/>
    </location>
</feature>
<evidence type="ECO:0000256" key="1">
    <source>
        <dbReference type="SAM" id="MobiDB-lite"/>
    </source>
</evidence>
<dbReference type="InterPro" id="IPR007863">
    <property type="entry name" value="Peptidase_M16_C"/>
</dbReference>
<keyword evidence="2" id="KW-0732">Signal</keyword>
<feature type="region of interest" description="Disordered" evidence="1">
    <location>
        <begin position="442"/>
        <end position="470"/>
    </location>
</feature>
<feature type="domain" description="Peptidase M16 C-terminal" evidence="4">
    <location>
        <begin position="202"/>
        <end position="377"/>
    </location>
</feature>
<dbReference type="Pfam" id="PF00675">
    <property type="entry name" value="Peptidase_M16"/>
    <property type="match status" value="1"/>
</dbReference>
<gene>
    <name evidence="5" type="ORF">GPA25_02440</name>
</gene>
<dbReference type="RefSeq" id="WP_169258764.1">
    <property type="nucleotide sequence ID" value="NZ_WTVQ01000003.1"/>
</dbReference>
<keyword evidence="6" id="KW-1185">Reference proteome</keyword>
<feature type="compositionally biased region" description="Gly residues" evidence="1">
    <location>
        <begin position="443"/>
        <end position="456"/>
    </location>
</feature>
<sequence length="470" mass="50072">MHIKAMIPFRIHSFRTLAALTALLSPLVSFHATAAGPDIQHWNTATGTRVYFVESHALPLVDIQISFPAGSAFDPQDSAGVASLTRGLLDAGADGLNEQEIAERIADTGARIGGGADMDQATLSVRTLSSATERDAAIALAARLLAKPDFPADVLERERARSIVGLREALTRPDTLAARRFMATIYGTHPYGRSITVESLQRITREQLQAFHRTYYTAGSAAVTVVGDVSRDQADAIARRLTEGLPAGTPAAPLAQPQLPARTTERIAHPSAQAHILLGMPGMSRDDPDYFPLLVGNYVLGGGGFVSRLTKEVREKRGFAYSVSSYFQPQRVAGPFEIGLQTRGSQAQEALQVTQAVLDEFVAKGPTATELKAARDNIVNGFGLRLDSNRKILDHVAMIGFYQLPLDWLETYPKRVAAVTAEAVRDAFARRVRDENLVTVIAGGDGDTGGTGGTSGNGAPPAAGKAGHGN</sequence>
<dbReference type="SUPFAM" id="SSF63411">
    <property type="entry name" value="LuxS/MPP-like metallohydrolase"/>
    <property type="match status" value="2"/>
</dbReference>
<dbReference type="Gene3D" id="3.30.830.10">
    <property type="entry name" value="Metalloenzyme, LuxS/M16 peptidase-like"/>
    <property type="match status" value="2"/>
</dbReference>
<name>A0ABX1Q5H6_9RHOO</name>
<evidence type="ECO:0000259" key="4">
    <source>
        <dbReference type="Pfam" id="PF05193"/>
    </source>
</evidence>
<feature type="domain" description="Peptidase M16 N-terminal" evidence="3">
    <location>
        <begin position="56"/>
        <end position="195"/>
    </location>
</feature>
<dbReference type="InterPro" id="IPR011765">
    <property type="entry name" value="Pept_M16_N"/>
</dbReference>
<proteinExistence type="predicted"/>
<evidence type="ECO:0000259" key="3">
    <source>
        <dbReference type="Pfam" id="PF00675"/>
    </source>
</evidence>
<feature type="chain" id="PRO_5045971709" evidence="2">
    <location>
        <begin position="35"/>
        <end position="470"/>
    </location>
</feature>
<feature type="signal peptide" evidence="2">
    <location>
        <begin position="1"/>
        <end position="34"/>
    </location>
</feature>
<dbReference type="InterPro" id="IPR011249">
    <property type="entry name" value="Metalloenz_LuxS/M16"/>
</dbReference>
<evidence type="ECO:0000256" key="2">
    <source>
        <dbReference type="SAM" id="SignalP"/>
    </source>
</evidence>
<dbReference type="Proteomes" id="UP000648984">
    <property type="component" value="Unassembled WGS sequence"/>
</dbReference>
<dbReference type="Pfam" id="PF05193">
    <property type="entry name" value="Peptidase_M16_C"/>
    <property type="match status" value="1"/>
</dbReference>
<comment type="caution">
    <text evidence="5">The sequence shown here is derived from an EMBL/GenBank/DDBJ whole genome shotgun (WGS) entry which is preliminary data.</text>
</comment>
<evidence type="ECO:0000313" key="5">
    <source>
        <dbReference type="EMBL" id="NMG73609.1"/>
    </source>
</evidence>